<name>A0ABM8XQW0_9BURK</name>
<keyword evidence="3" id="KW-0805">Transcription regulation</keyword>
<dbReference type="CDD" id="cd07377">
    <property type="entry name" value="WHTH_GntR"/>
    <property type="match status" value="1"/>
</dbReference>
<dbReference type="InterPro" id="IPR004839">
    <property type="entry name" value="Aminotransferase_I/II_large"/>
</dbReference>
<evidence type="ECO:0000259" key="7">
    <source>
        <dbReference type="PROSITE" id="PS50949"/>
    </source>
</evidence>
<evidence type="ECO:0000256" key="6">
    <source>
        <dbReference type="SAM" id="MobiDB-lite"/>
    </source>
</evidence>
<dbReference type="InterPro" id="IPR036390">
    <property type="entry name" value="WH_DNA-bd_sf"/>
</dbReference>
<dbReference type="Gene3D" id="3.40.640.10">
    <property type="entry name" value="Type I PLP-dependent aspartate aminotransferase-like (Major domain)"/>
    <property type="match status" value="1"/>
</dbReference>
<dbReference type="PANTHER" id="PTHR46577:SF1">
    <property type="entry name" value="HTH-TYPE TRANSCRIPTIONAL REGULATORY PROTEIN GABR"/>
    <property type="match status" value="1"/>
</dbReference>
<feature type="region of interest" description="Disordered" evidence="6">
    <location>
        <begin position="86"/>
        <end position="112"/>
    </location>
</feature>
<evidence type="ECO:0000313" key="9">
    <source>
        <dbReference type="Proteomes" id="UP000706525"/>
    </source>
</evidence>
<dbReference type="Gene3D" id="1.10.10.10">
    <property type="entry name" value="Winged helix-like DNA-binding domain superfamily/Winged helix DNA-binding domain"/>
    <property type="match status" value="1"/>
</dbReference>
<evidence type="ECO:0000256" key="2">
    <source>
        <dbReference type="ARBA" id="ARBA00022898"/>
    </source>
</evidence>
<keyword evidence="9" id="KW-1185">Reference proteome</keyword>
<dbReference type="InterPro" id="IPR015424">
    <property type="entry name" value="PyrdxlP-dep_Trfase"/>
</dbReference>
<evidence type="ECO:0000256" key="4">
    <source>
        <dbReference type="ARBA" id="ARBA00023125"/>
    </source>
</evidence>
<dbReference type="CDD" id="cd00609">
    <property type="entry name" value="AAT_like"/>
    <property type="match status" value="1"/>
</dbReference>
<proteinExistence type="inferred from homology"/>
<gene>
    <name evidence="8" type="primary">gabR_7</name>
    <name evidence="8" type="ORF">LMG32289_05168</name>
</gene>
<comment type="similarity">
    <text evidence="1">In the C-terminal section; belongs to the class-I pyridoxal-phosphate-dependent aminotransferase family.</text>
</comment>
<dbReference type="SMART" id="SM00345">
    <property type="entry name" value="HTH_GNTR"/>
    <property type="match status" value="1"/>
</dbReference>
<dbReference type="SUPFAM" id="SSF53383">
    <property type="entry name" value="PLP-dependent transferases"/>
    <property type="match status" value="1"/>
</dbReference>
<dbReference type="PROSITE" id="PS50949">
    <property type="entry name" value="HTH_GNTR"/>
    <property type="match status" value="1"/>
</dbReference>
<feature type="domain" description="HTH gntR-type" evidence="7">
    <location>
        <begin position="21"/>
        <end position="89"/>
    </location>
</feature>
<dbReference type="Pfam" id="PF00392">
    <property type="entry name" value="GntR"/>
    <property type="match status" value="1"/>
</dbReference>
<dbReference type="InterPro" id="IPR036388">
    <property type="entry name" value="WH-like_DNA-bd_sf"/>
</dbReference>
<keyword evidence="4" id="KW-0238">DNA-binding</keyword>
<dbReference type="InterPro" id="IPR051446">
    <property type="entry name" value="HTH_trans_reg/aminotransferase"/>
</dbReference>
<accession>A0ABM8XQW0</accession>
<keyword evidence="5" id="KW-0804">Transcription</keyword>
<dbReference type="Pfam" id="PF00155">
    <property type="entry name" value="Aminotran_1_2"/>
    <property type="match status" value="1"/>
</dbReference>
<evidence type="ECO:0000256" key="3">
    <source>
        <dbReference type="ARBA" id="ARBA00023015"/>
    </source>
</evidence>
<dbReference type="RefSeq" id="WP_223993583.1">
    <property type="nucleotide sequence ID" value="NZ_CAJZAG010000011.1"/>
</dbReference>
<protein>
    <submittedName>
        <fullName evidence="8">HTH-type transcriptional regulatory protein GabR</fullName>
    </submittedName>
</protein>
<dbReference type="SUPFAM" id="SSF46785">
    <property type="entry name" value="Winged helix' DNA-binding domain"/>
    <property type="match status" value="1"/>
</dbReference>
<evidence type="ECO:0000256" key="5">
    <source>
        <dbReference type="ARBA" id="ARBA00023163"/>
    </source>
</evidence>
<keyword evidence="2" id="KW-0663">Pyridoxal phosphate</keyword>
<evidence type="ECO:0000313" key="8">
    <source>
        <dbReference type="EMBL" id="CAG9182690.1"/>
    </source>
</evidence>
<dbReference type="EMBL" id="CAJZAG010000011">
    <property type="protein sequence ID" value="CAG9182690.1"/>
    <property type="molecule type" value="Genomic_DNA"/>
</dbReference>
<reference evidence="8 9" key="1">
    <citation type="submission" date="2021-08" db="EMBL/GenBank/DDBJ databases">
        <authorList>
            <person name="Peeters C."/>
        </authorList>
    </citation>
    <scope>NUCLEOTIDE SEQUENCE [LARGE SCALE GENOMIC DNA]</scope>
    <source>
        <strain evidence="8 9">LMG 32289</strain>
    </source>
</reference>
<dbReference type="PANTHER" id="PTHR46577">
    <property type="entry name" value="HTH-TYPE TRANSCRIPTIONAL REGULATORY PROTEIN GABR"/>
    <property type="match status" value="1"/>
</dbReference>
<dbReference type="InterPro" id="IPR015421">
    <property type="entry name" value="PyrdxlP-dep_Trfase_major"/>
</dbReference>
<organism evidence="8 9">
    <name type="scientific">Cupriavidus pampae</name>
    <dbReference type="NCBI Taxonomy" id="659251"/>
    <lineage>
        <taxon>Bacteria</taxon>
        <taxon>Pseudomonadati</taxon>
        <taxon>Pseudomonadota</taxon>
        <taxon>Betaproteobacteria</taxon>
        <taxon>Burkholderiales</taxon>
        <taxon>Burkholderiaceae</taxon>
        <taxon>Cupriavidus</taxon>
    </lineage>
</organism>
<sequence>MPRRRQAVELPFVGRLDRTEGQLGRQLMLVLREAIRSGELKPGESLPSTRYLASTLEISRGLVTNAFEQLIAEGFLEAQAGSSTRVSTGLSQLPADDGAKRSRKAKPAPELRPRAAAFAEVARQFAPLPPVPFAVSVPIGPTAPDDTWRKLGNRTRGLRSAAPSGYDDPQGVPALRVAIADYVRKSRSVHCTPAQVIITAGTQQGLYLSCQILLESADTVWVEDPAYRGITGILEATGAADRMVRVAVDEAGIDVDAGIRAAPDARVAFVTPSHQYPLGMPLSMARRTALVAWARANDAWLVEDDYDSELRYVGHPFPSLQGLAPDRVIYLGTFSKILFPSLRIGYAIVPEHLVPAFCGARGLMDRHPPSADQHTLAAFIAEGYLDRHIRRVRLVYADRRQQLISIVEQRIPADLAWLQPGDQGMHVVLWLTEGIDDTVVTAKAKEAGVAVRAVSPMYSNARRRPGLILGLGGFTDKQMDDAVKKLATIIAAEAGERKPRRRRAGA</sequence>
<dbReference type="Proteomes" id="UP000706525">
    <property type="component" value="Unassembled WGS sequence"/>
</dbReference>
<evidence type="ECO:0000256" key="1">
    <source>
        <dbReference type="ARBA" id="ARBA00005384"/>
    </source>
</evidence>
<comment type="caution">
    <text evidence="8">The sequence shown here is derived from an EMBL/GenBank/DDBJ whole genome shotgun (WGS) entry which is preliminary data.</text>
</comment>
<dbReference type="InterPro" id="IPR000524">
    <property type="entry name" value="Tscrpt_reg_HTH_GntR"/>
</dbReference>